<protein>
    <submittedName>
        <fullName evidence="1">Uncharacterized protein</fullName>
    </submittedName>
</protein>
<proteinExistence type="predicted"/>
<dbReference type="STRING" id="582402.Hbal_1827"/>
<sequence length="167" mass="18064">MAVKQELGAKMKRTIIFIALLAVMLIIPFVMSERFSSADANVQVIDIENAPVIKTPQSAKKGQVWTLAGSNVTNGFFIVSKVERVNGVIVVHGYLDGLIRNVNTRKSVVADETYISLSLGAFNRSVVQLVGDTLPREASDDAYAAWSAAGADVSNQTIAEIANYRFS</sequence>
<evidence type="ECO:0000313" key="2">
    <source>
        <dbReference type="Proteomes" id="UP000002745"/>
    </source>
</evidence>
<accession>C6XK68</accession>
<dbReference type="Proteomes" id="UP000002745">
    <property type="component" value="Chromosome"/>
</dbReference>
<keyword evidence="2" id="KW-1185">Reference proteome</keyword>
<name>C6XK68_HIRBI</name>
<gene>
    <name evidence="1" type="ordered locus">Hbal_1827</name>
</gene>
<dbReference type="HOGENOM" id="CLU_1592323_0_0_5"/>
<reference evidence="2" key="1">
    <citation type="journal article" date="2011" name="J. Bacteriol.">
        <title>Genome sequences of eight morphologically diverse alphaproteobacteria.</title>
        <authorList>
            <consortium name="US DOE Joint Genome Institute"/>
            <person name="Brown P.J."/>
            <person name="Kysela D.T."/>
            <person name="Buechlein A."/>
            <person name="Hemmerich C."/>
            <person name="Brun Y.V."/>
        </authorList>
    </citation>
    <scope>NUCLEOTIDE SEQUENCE [LARGE SCALE GENOMIC DNA]</scope>
    <source>
        <strain evidence="2">ATCC 49814 / DSM 5838 / IFAM 1418</strain>
    </source>
</reference>
<evidence type="ECO:0000313" key="1">
    <source>
        <dbReference type="EMBL" id="ACT59513.1"/>
    </source>
</evidence>
<dbReference type="AlphaFoldDB" id="C6XK68"/>
<dbReference type="EMBL" id="CP001678">
    <property type="protein sequence ID" value="ACT59513.1"/>
    <property type="molecule type" value="Genomic_DNA"/>
</dbReference>
<organism evidence="1 2">
    <name type="scientific">Hirschia baltica (strain ATCC 49814 / DSM 5838 / IFAM 1418)</name>
    <dbReference type="NCBI Taxonomy" id="582402"/>
    <lineage>
        <taxon>Bacteria</taxon>
        <taxon>Pseudomonadati</taxon>
        <taxon>Pseudomonadota</taxon>
        <taxon>Alphaproteobacteria</taxon>
        <taxon>Hyphomonadales</taxon>
        <taxon>Hyphomonadaceae</taxon>
        <taxon>Hirschia</taxon>
    </lineage>
</organism>
<dbReference type="KEGG" id="hba:Hbal_1827"/>